<reference evidence="2 3" key="1">
    <citation type="submission" date="2024-03" db="EMBL/GenBank/DDBJ databases">
        <title>A high-quality draft genome sequence of Diaporthe vaccinii, a causative agent of upright dieback and viscid rot disease in cranberry plants.</title>
        <authorList>
            <person name="Sarrasin M."/>
            <person name="Lang B.F."/>
            <person name="Burger G."/>
        </authorList>
    </citation>
    <scope>NUCLEOTIDE SEQUENCE [LARGE SCALE GENOMIC DNA]</scope>
    <source>
        <strain evidence="2 3">IS7</strain>
    </source>
</reference>
<protein>
    <recommendedName>
        <fullName evidence="4">Secreted protein</fullName>
    </recommendedName>
</protein>
<keyword evidence="3" id="KW-1185">Reference proteome</keyword>
<feature type="compositionally biased region" description="Polar residues" evidence="1">
    <location>
        <begin position="56"/>
        <end position="65"/>
    </location>
</feature>
<comment type="caution">
    <text evidence="2">The sequence shown here is derived from an EMBL/GenBank/DDBJ whole genome shotgun (WGS) entry which is preliminary data.</text>
</comment>
<evidence type="ECO:0008006" key="4">
    <source>
        <dbReference type="Google" id="ProtNLM"/>
    </source>
</evidence>
<dbReference type="EMBL" id="JBAWTH010000020">
    <property type="protein sequence ID" value="KAL2287259.1"/>
    <property type="molecule type" value="Genomic_DNA"/>
</dbReference>
<evidence type="ECO:0000313" key="2">
    <source>
        <dbReference type="EMBL" id="KAL2287259.1"/>
    </source>
</evidence>
<evidence type="ECO:0000256" key="1">
    <source>
        <dbReference type="SAM" id="MobiDB-lite"/>
    </source>
</evidence>
<accession>A0ABR4EXZ4</accession>
<evidence type="ECO:0000313" key="3">
    <source>
        <dbReference type="Proteomes" id="UP001600888"/>
    </source>
</evidence>
<sequence length="81" mass="9384">MYEWGRCWLPHPGLWVIRCRPVRVFVFSFNIPPSRSINTRSTSAFLFSKQIQSTASRPCSQPVNHSHTKRNNRTQIAVPNS</sequence>
<gene>
    <name evidence="2" type="ORF">FJTKL_05764</name>
</gene>
<dbReference type="Proteomes" id="UP001600888">
    <property type="component" value="Unassembled WGS sequence"/>
</dbReference>
<organism evidence="2 3">
    <name type="scientific">Diaporthe vaccinii</name>
    <dbReference type="NCBI Taxonomy" id="105482"/>
    <lineage>
        <taxon>Eukaryota</taxon>
        <taxon>Fungi</taxon>
        <taxon>Dikarya</taxon>
        <taxon>Ascomycota</taxon>
        <taxon>Pezizomycotina</taxon>
        <taxon>Sordariomycetes</taxon>
        <taxon>Sordariomycetidae</taxon>
        <taxon>Diaporthales</taxon>
        <taxon>Diaporthaceae</taxon>
        <taxon>Diaporthe</taxon>
        <taxon>Diaporthe eres species complex</taxon>
    </lineage>
</organism>
<proteinExistence type="predicted"/>
<feature type="region of interest" description="Disordered" evidence="1">
    <location>
        <begin position="56"/>
        <end position="81"/>
    </location>
</feature>
<name>A0ABR4EXZ4_9PEZI</name>